<evidence type="ECO:0000313" key="9">
    <source>
        <dbReference type="EMBL" id="SMO40964.1"/>
    </source>
</evidence>
<evidence type="ECO:0000259" key="8">
    <source>
        <dbReference type="Pfam" id="PF14322"/>
    </source>
</evidence>
<evidence type="ECO:0000259" key="7">
    <source>
        <dbReference type="Pfam" id="PF07980"/>
    </source>
</evidence>
<comment type="subcellular location">
    <subcellularLocation>
        <location evidence="1">Cell outer membrane</location>
    </subcellularLocation>
</comment>
<keyword evidence="5" id="KW-0998">Cell outer membrane</keyword>
<dbReference type="RefSeq" id="WP_142452997.1">
    <property type="nucleotide sequence ID" value="NZ_FXTP01000001.1"/>
</dbReference>
<dbReference type="CDD" id="cd08977">
    <property type="entry name" value="SusD"/>
    <property type="match status" value="1"/>
</dbReference>
<dbReference type="Pfam" id="PF07980">
    <property type="entry name" value="SusD_RagB"/>
    <property type="match status" value="1"/>
</dbReference>
<dbReference type="AlphaFoldDB" id="A0A521B1J6"/>
<dbReference type="Pfam" id="PF14322">
    <property type="entry name" value="SusD-like_3"/>
    <property type="match status" value="1"/>
</dbReference>
<comment type="similarity">
    <text evidence="2">Belongs to the SusD family.</text>
</comment>
<dbReference type="GO" id="GO:0009279">
    <property type="term" value="C:cell outer membrane"/>
    <property type="evidence" value="ECO:0007669"/>
    <property type="project" value="UniProtKB-SubCell"/>
</dbReference>
<dbReference type="InterPro" id="IPR012944">
    <property type="entry name" value="SusD_RagB_dom"/>
</dbReference>
<feature type="domain" description="RagB/SusD" evidence="7">
    <location>
        <begin position="306"/>
        <end position="592"/>
    </location>
</feature>
<proteinExistence type="inferred from homology"/>
<gene>
    <name evidence="9" type="ORF">SAMN06265219_101507</name>
</gene>
<dbReference type="OrthoDB" id="5694214at2"/>
<dbReference type="InterPro" id="IPR033985">
    <property type="entry name" value="SusD-like_N"/>
</dbReference>
<name>A0A521B1J6_9BACT</name>
<reference evidence="9 10" key="1">
    <citation type="submission" date="2017-05" db="EMBL/GenBank/DDBJ databases">
        <authorList>
            <person name="Varghese N."/>
            <person name="Submissions S."/>
        </authorList>
    </citation>
    <scope>NUCLEOTIDE SEQUENCE [LARGE SCALE GENOMIC DNA]</scope>
    <source>
        <strain evidence="9 10">DSM 21985</strain>
    </source>
</reference>
<evidence type="ECO:0000256" key="6">
    <source>
        <dbReference type="SAM" id="SignalP"/>
    </source>
</evidence>
<keyword evidence="10" id="KW-1185">Reference proteome</keyword>
<dbReference type="SUPFAM" id="SSF48452">
    <property type="entry name" value="TPR-like"/>
    <property type="match status" value="1"/>
</dbReference>
<accession>A0A521B1J6</accession>
<sequence>MNKQKNILILTLILLFTACSDGFLNVQPQDRYSDAAVWSDQALATAFVNDIYMGLHYGFQVEMLDSFSDISMTKRAETLPIVTSDLTESYLSILDPNHWLSSFENLNWNSLYENVRACNVFFENIENSELEGPEIERLKGEVHFLRAYNYYYLMSLFGGVPIIDQPYAPTDDLAVPRGTLEETVNFIVADLDAAANLLPLTGDKARATQGAAMTLKSRVLLYAASDLFNSGASWSSGYSNPELVSYTGGDRTARWRAAQEAAKAVIDLGVYSLHGGTNPASAEEATENYINIFLNHSTQEDIFISYYDNINRTDWQTPDPGLHYGPNGYHNWGNNTPLQRFVDSYEMIDGSEFDWNNEEHSTAPYENRDPRFYATVLYDGADWRERPDDVAASDPEGVIQTGFFENEDGTYTPGLDTRQSPFEDWNGTYSGYYLRKFIDPSIDHQYERQNLPWRQMRYAEVLLNYVEASIELGQEAEARQYLNMIRQRAGMPDVPATESGADLMDRYRNERKIELAYEQHRFFDIRRWMIAPDVLLDARGVDIRYPYGSDTPTYTVIDIGFMTRDWKDKAYFLPILLDELNRNDLLIQNPGY</sequence>
<dbReference type="PROSITE" id="PS51257">
    <property type="entry name" value="PROKAR_LIPOPROTEIN"/>
    <property type="match status" value="1"/>
</dbReference>
<evidence type="ECO:0000256" key="3">
    <source>
        <dbReference type="ARBA" id="ARBA00022729"/>
    </source>
</evidence>
<dbReference type="Proteomes" id="UP000317557">
    <property type="component" value="Unassembled WGS sequence"/>
</dbReference>
<feature type="chain" id="PRO_5022185392" evidence="6">
    <location>
        <begin position="21"/>
        <end position="592"/>
    </location>
</feature>
<evidence type="ECO:0000256" key="1">
    <source>
        <dbReference type="ARBA" id="ARBA00004442"/>
    </source>
</evidence>
<keyword evidence="3 6" id="KW-0732">Signal</keyword>
<protein>
    <submittedName>
        <fullName evidence="9">Starch-binding associating with outer membrane</fullName>
    </submittedName>
</protein>
<organism evidence="9 10">
    <name type="scientific">Gracilimonas mengyeensis</name>
    <dbReference type="NCBI Taxonomy" id="1302730"/>
    <lineage>
        <taxon>Bacteria</taxon>
        <taxon>Pseudomonadati</taxon>
        <taxon>Balneolota</taxon>
        <taxon>Balneolia</taxon>
        <taxon>Balneolales</taxon>
        <taxon>Balneolaceae</taxon>
        <taxon>Gracilimonas</taxon>
    </lineage>
</organism>
<feature type="domain" description="SusD-like N-terminal" evidence="8">
    <location>
        <begin position="88"/>
        <end position="221"/>
    </location>
</feature>
<evidence type="ECO:0000256" key="5">
    <source>
        <dbReference type="ARBA" id="ARBA00023237"/>
    </source>
</evidence>
<dbReference type="EMBL" id="FXTP01000001">
    <property type="protein sequence ID" value="SMO40964.1"/>
    <property type="molecule type" value="Genomic_DNA"/>
</dbReference>
<dbReference type="Gene3D" id="1.25.40.390">
    <property type="match status" value="1"/>
</dbReference>
<evidence type="ECO:0000256" key="2">
    <source>
        <dbReference type="ARBA" id="ARBA00006275"/>
    </source>
</evidence>
<evidence type="ECO:0000313" key="10">
    <source>
        <dbReference type="Proteomes" id="UP000317557"/>
    </source>
</evidence>
<keyword evidence="4" id="KW-0472">Membrane</keyword>
<feature type="signal peptide" evidence="6">
    <location>
        <begin position="1"/>
        <end position="20"/>
    </location>
</feature>
<evidence type="ECO:0000256" key="4">
    <source>
        <dbReference type="ARBA" id="ARBA00023136"/>
    </source>
</evidence>
<dbReference type="InterPro" id="IPR011990">
    <property type="entry name" value="TPR-like_helical_dom_sf"/>
</dbReference>